<evidence type="ECO:0000313" key="2">
    <source>
        <dbReference type="Proteomes" id="UP000051984"/>
    </source>
</evidence>
<dbReference type="RefSeq" id="WP_005686948.1">
    <property type="nucleotide sequence ID" value="NZ_AZCT01000013.1"/>
</dbReference>
<gene>
    <name evidence="1" type="ORF">FD51_GL000813</name>
</gene>
<dbReference type="EMBL" id="AZCT01000013">
    <property type="protein sequence ID" value="KRK11830.1"/>
    <property type="molecule type" value="Genomic_DNA"/>
</dbReference>
<reference evidence="1 2" key="1">
    <citation type="journal article" date="2015" name="Genome Announc.">
        <title>Expanding the biotechnology potential of lactobacilli through comparative genomics of 213 strains and associated genera.</title>
        <authorList>
            <person name="Sun Z."/>
            <person name="Harris H.M."/>
            <person name="McCann A."/>
            <person name="Guo C."/>
            <person name="Argimon S."/>
            <person name="Zhang W."/>
            <person name="Yang X."/>
            <person name="Jeffery I.B."/>
            <person name="Cooney J.C."/>
            <person name="Kagawa T.F."/>
            <person name="Liu W."/>
            <person name="Song Y."/>
            <person name="Salvetti E."/>
            <person name="Wrobel A."/>
            <person name="Rasinkangas P."/>
            <person name="Parkhill J."/>
            <person name="Rea M.C."/>
            <person name="O'Sullivan O."/>
            <person name="Ritari J."/>
            <person name="Douillard F.P."/>
            <person name="Paul Ross R."/>
            <person name="Yang R."/>
            <person name="Briner A.E."/>
            <person name="Felis G.E."/>
            <person name="de Vos W.M."/>
            <person name="Barrangou R."/>
            <person name="Klaenhammer T.R."/>
            <person name="Caufield P.W."/>
            <person name="Cui Y."/>
            <person name="Zhang H."/>
            <person name="O'Toole P.W."/>
        </authorList>
    </citation>
    <scope>NUCLEOTIDE SEQUENCE [LARGE SCALE GENOMIC DNA]</scope>
    <source>
        <strain evidence="1 2">DSM 20178</strain>
    </source>
</reference>
<dbReference type="Proteomes" id="UP000051984">
    <property type="component" value="Unassembled WGS sequence"/>
</dbReference>
<dbReference type="GeneID" id="69831610"/>
<proteinExistence type="predicted"/>
<name>A0A0R1ER51_LACZE</name>
<dbReference type="eggNOG" id="ENOG5030A22">
    <property type="taxonomic scope" value="Bacteria"/>
</dbReference>
<evidence type="ECO:0000313" key="1">
    <source>
        <dbReference type="EMBL" id="KRK11830.1"/>
    </source>
</evidence>
<dbReference type="AlphaFoldDB" id="A0A0R1ER51"/>
<protein>
    <submittedName>
        <fullName evidence="1">Uncharacterized protein</fullName>
    </submittedName>
</protein>
<accession>A0A0R1ER51</accession>
<dbReference type="PATRIC" id="fig|1423816.3.peg.836"/>
<organism evidence="1 2">
    <name type="scientific">Lacticaseibacillus zeae DSM 20178 = KCTC 3804</name>
    <dbReference type="NCBI Taxonomy" id="1423816"/>
    <lineage>
        <taxon>Bacteria</taxon>
        <taxon>Bacillati</taxon>
        <taxon>Bacillota</taxon>
        <taxon>Bacilli</taxon>
        <taxon>Lactobacillales</taxon>
        <taxon>Lactobacillaceae</taxon>
        <taxon>Lacticaseibacillus</taxon>
    </lineage>
</organism>
<sequence length="286" mass="31616">MDKKAEIRAMIEHPEYLLHAEKMSLDKRIEQKKLDSKDVRSAVVDTAKSKGKQLAVDVLNGKWGDLILDLVDTGDHLKDRLDDMKKTLLLAEYLQKTDDQEQGLHRLSSLLTNPYGLSIYSKIVSLLSDAPSDDDMLDIMSDYLGNLANEKDWGSTFSKNKSILNLIDRSSPLALTLLRNSDHWPLVPGPKAFIAVDGRVQGDNTGWVATAFSKVPVFSNIEKTSIQMAIVDLESNKLAEFISGTLNPPYANPNNPSELIYAERPTDAGNMLKAAVSKSSATNQES</sequence>
<comment type="caution">
    <text evidence="1">The sequence shown here is derived from an EMBL/GenBank/DDBJ whole genome shotgun (WGS) entry which is preliminary data.</text>
</comment>